<dbReference type="AlphaFoldDB" id="A0A9P0H7V5"/>
<reference evidence="2" key="1">
    <citation type="submission" date="2022-01" db="EMBL/GenBank/DDBJ databases">
        <authorList>
            <person name="King R."/>
        </authorList>
    </citation>
    <scope>NUCLEOTIDE SEQUENCE</scope>
</reference>
<organism evidence="2 3">
    <name type="scientific">Nezara viridula</name>
    <name type="common">Southern green stink bug</name>
    <name type="synonym">Cimex viridulus</name>
    <dbReference type="NCBI Taxonomy" id="85310"/>
    <lineage>
        <taxon>Eukaryota</taxon>
        <taxon>Metazoa</taxon>
        <taxon>Ecdysozoa</taxon>
        <taxon>Arthropoda</taxon>
        <taxon>Hexapoda</taxon>
        <taxon>Insecta</taxon>
        <taxon>Pterygota</taxon>
        <taxon>Neoptera</taxon>
        <taxon>Paraneoptera</taxon>
        <taxon>Hemiptera</taxon>
        <taxon>Heteroptera</taxon>
        <taxon>Panheteroptera</taxon>
        <taxon>Pentatomomorpha</taxon>
        <taxon>Pentatomoidea</taxon>
        <taxon>Pentatomidae</taxon>
        <taxon>Pentatominae</taxon>
        <taxon>Nezara</taxon>
    </lineage>
</organism>
<accession>A0A9P0H7V5</accession>
<feature type="signal peptide" evidence="1">
    <location>
        <begin position="1"/>
        <end position="21"/>
    </location>
</feature>
<proteinExistence type="predicted"/>
<keyword evidence="1" id="KW-0732">Signal</keyword>
<dbReference type="OrthoDB" id="7771330at2759"/>
<evidence type="ECO:0000313" key="3">
    <source>
        <dbReference type="Proteomes" id="UP001152798"/>
    </source>
</evidence>
<sequence length="285" mass="33591">MYVKHVLKVVSIVFLLDFSNAWKQFNSLRIKFGFDITVAYYDIPTTTNSSLMKEYLKVQPERDFKFQMDFYCYKEDPRVCFMYDKVGNIAGCQISMLKEDLQNVRPEYYNYSAINNYVQTNFLNTPAYSQRTYFTNPEILTEAGRQNTEEIAEGLWTYLEGKLVQIRREKPEQEIFEHFYRQGCILGMGSHYFYKINPTASCDNNFPLFSLYDEESLVGYGMTFVGYGSHGPDRGWYEHPVKEAMLLITPDFPECLYNLAVMYGTTMVHVFLVENPWNIYCDIWE</sequence>
<evidence type="ECO:0000313" key="2">
    <source>
        <dbReference type="EMBL" id="CAH1397040.1"/>
    </source>
</evidence>
<dbReference type="EMBL" id="OV725079">
    <property type="protein sequence ID" value="CAH1397040.1"/>
    <property type="molecule type" value="Genomic_DNA"/>
</dbReference>
<name>A0A9P0H7V5_NEZVI</name>
<keyword evidence="3" id="KW-1185">Reference proteome</keyword>
<dbReference type="Proteomes" id="UP001152798">
    <property type="component" value="Chromosome 3"/>
</dbReference>
<evidence type="ECO:0000256" key="1">
    <source>
        <dbReference type="SAM" id="SignalP"/>
    </source>
</evidence>
<gene>
    <name evidence="2" type="ORF">NEZAVI_LOCUS6970</name>
</gene>
<feature type="chain" id="PRO_5040397038" evidence="1">
    <location>
        <begin position="22"/>
        <end position="285"/>
    </location>
</feature>
<protein>
    <submittedName>
        <fullName evidence="2">Uncharacterized protein</fullName>
    </submittedName>
</protein>